<dbReference type="GO" id="GO:0046872">
    <property type="term" value="F:metal ion binding"/>
    <property type="evidence" value="ECO:0007669"/>
    <property type="project" value="UniProtKB-KW"/>
</dbReference>
<dbReference type="PROSITE" id="PS51095">
    <property type="entry name" value="PTS_EIIA_TYPE_3"/>
    <property type="match status" value="1"/>
</dbReference>
<keyword evidence="6" id="KW-0479">Metal-binding</keyword>
<dbReference type="PANTHER" id="PTHR34382:SF7">
    <property type="entry name" value="PTS SYSTEM N,N'-DIACETYLCHITOBIOSE-SPECIFIC EIIA COMPONENT"/>
    <property type="match status" value="1"/>
</dbReference>
<proteinExistence type="predicted"/>
<evidence type="ECO:0000256" key="5">
    <source>
        <dbReference type="PIRSR" id="PIRSR000699-1"/>
    </source>
</evidence>
<accession>A0A3E2VUC2</accession>
<dbReference type="InterPro" id="IPR036542">
    <property type="entry name" value="PTS_IIA_lac/cel_sf"/>
</dbReference>
<dbReference type="EMBL" id="QVEV01000025">
    <property type="protein sequence ID" value="RGC13969.1"/>
    <property type="molecule type" value="Genomic_DNA"/>
</dbReference>
<sequence length="115" mass="12835">MTDENNELILSAMGILTHAGDARLHTKEALKHVQALQFDKADASLKEAKAEITQAHAAQTEIIQAEARGVQYEYCMLFNHAQDTLMTINSEIELCSSLIDTFRSFAAMFVKKEDC</sequence>
<evidence type="ECO:0000256" key="2">
    <source>
        <dbReference type="ARBA" id="ARBA00022597"/>
    </source>
</evidence>
<reference evidence="8 9" key="1">
    <citation type="submission" date="2018-08" db="EMBL/GenBank/DDBJ databases">
        <title>A genome reference for cultivated species of the human gut microbiota.</title>
        <authorList>
            <person name="Zou Y."/>
            <person name="Xue W."/>
            <person name="Luo G."/>
        </authorList>
    </citation>
    <scope>NUCLEOTIDE SEQUENCE [LARGE SCALE GENOMIC DNA]</scope>
    <source>
        <strain evidence="8 9">OF01-2LB</strain>
    </source>
</reference>
<name>A0A3E2VUC2_CLOIN</name>
<comment type="cofactor">
    <cofactor evidence="6">
        <name>Mg(2+)</name>
        <dbReference type="ChEBI" id="CHEBI:18420"/>
    </cofactor>
    <text evidence="6">Binds 1 Mg(2+) ion per trimer.</text>
</comment>
<evidence type="ECO:0000256" key="1">
    <source>
        <dbReference type="ARBA" id="ARBA00022448"/>
    </source>
</evidence>
<evidence type="ECO:0000256" key="7">
    <source>
        <dbReference type="PROSITE-ProRule" id="PRU00418"/>
    </source>
</evidence>
<dbReference type="SUPFAM" id="SSF46973">
    <property type="entry name" value="Enzyme IIa from lactose specific PTS, IIa-lac"/>
    <property type="match status" value="1"/>
</dbReference>
<feature type="modified residue" description="Phosphohistidine; by HPr" evidence="7">
    <location>
        <position position="80"/>
    </location>
</feature>
<keyword evidence="1" id="KW-0813">Transport</keyword>
<evidence type="ECO:0000256" key="6">
    <source>
        <dbReference type="PIRSR" id="PIRSR000699-2"/>
    </source>
</evidence>
<dbReference type="PIRSF" id="PIRSF000699">
    <property type="entry name" value="PTS_IILac_III"/>
    <property type="match status" value="1"/>
</dbReference>
<protein>
    <submittedName>
        <fullName evidence="8">PTS lactose/cellobiose transporter subunit IIA</fullName>
    </submittedName>
</protein>
<dbReference type="Pfam" id="PF02255">
    <property type="entry name" value="PTS_IIA"/>
    <property type="match status" value="1"/>
</dbReference>
<dbReference type="GO" id="GO:0009401">
    <property type="term" value="P:phosphoenolpyruvate-dependent sugar phosphotransferase system"/>
    <property type="evidence" value="ECO:0007669"/>
    <property type="project" value="UniProtKB-KW"/>
</dbReference>
<feature type="binding site" evidence="6">
    <location>
        <position position="83"/>
    </location>
    <ligand>
        <name>Mg(2+)</name>
        <dbReference type="ChEBI" id="CHEBI:18420"/>
        <note>ligand shared between all trimeric partners</note>
    </ligand>
</feature>
<dbReference type="InterPro" id="IPR003188">
    <property type="entry name" value="PTS_IIA_lac/cel"/>
</dbReference>
<gene>
    <name evidence="8" type="ORF">DXA38_15075</name>
</gene>
<keyword evidence="2" id="KW-0762">Sugar transport</keyword>
<dbReference type="PANTHER" id="PTHR34382">
    <property type="entry name" value="PTS SYSTEM N,N'-DIACETYLCHITOBIOSE-SPECIFIC EIIA COMPONENT"/>
    <property type="match status" value="1"/>
</dbReference>
<dbReference type="GO" id="GO:0016740">
    <property type="term" value="F:transferase activity"/>
    <property type="evidence" value="ECO:0007669"/>
    <property type="project" value="UniProtKB-KW"/>
</dbReference>
<organism evidence="8 9">
    <name type="scientific">Clostridium innocuum</name>
    <dbReference type="NCBI Taxonomy" id="1522"/>
    <lineage>
        <taxon>Bacteria</taxon>
        <taxon>Bacillati</taxon>
        <taxon>Bacillota</taxon>
        <taxon>Clostridia</taxon>
        <taxon>Eubacteriales</taxon>
        <taxon>Clostridiaceae</taxon>
        <taxon>Clostridium</taxon>
    </lineage>
</organism>
<dbReference type="Proteomes" id="UP000260025">
    <property type="component" value="Unassembled WGS sequence"/>
</dbReference>
<feature type="active site" description="Tele-phosphohistidine intermediate" evidence="5">
    <location>
        <position position="80"/>
    </location>
</feature>
<keyword evidence="3" id="KW-0808">Transferase</keyword>
<dbReference type="AlphaFoldDB" id="A0A3E2VUC2"/>
<evidence type="ECO:0000256" key="4">
    <source>
        <dbReference type="ARBA" id="ARBA00022683"/>
    </source>
</evidence>
<comment type="caution">
    <text evidence="8">The sequence shown here is derived from an EMBL/GenBank/DDBJ whole genome shotgun (WGS) entry which is preliminary data.</text>
</comment>
<evidence type="ECO:0000313" key="8">
    <source>
        <dbReference type="EMBL" id="RGC13969.1"/>
    </source>
</evidence>
<dbReference type="RefSeq" id="WP_117443880.1">
    <property type="nucleotide sequence ID" value="NZ_JAJFEN010000086.1"/>
</dbReference>
<keyword evidence="4" id="KW-0598">Phosphotransferase system</keyword>
<keyword evidence="6" id="KW-0460">Magnesium</keyword>
<evidence type="ECO:0000313" key="9">
    <source>
        <dbReference type="Proteomes" id="UP000260025"/>
    </source>
</evidence>
<dbReference type="Gene3D" id="1.20.58.80">
    <property type="entry name" value="Phosphotransferase system, lactose/cellobiose-type IIA subunit"/>
    <property type="match status" value="1"/>
</dbReference>
<evidence type="ECO:0000256" key="3">
    <source>
        <dbReference type="ARBA" id="ARBA00022679"/>
    </source>
</evidence>
<dbReference type="OrthoDB" id="389577at2"/>